<evidence type="ECO:0000256" key="10">
    <source>
        <dbReference type="ARBA" id="ARBA00023157"/>
    </source>
</evidence>
<dbReference type="FunFam" id="2.10.25.10:FF:000758">
    <property type="entry name" value="Laminin subunit gamma 1"/>
    <property type="match status" value="1"/>
</dbReference>
<feature type="disulfide bond" evidence="14">
    <location>
        <begin position="690"/>
        <end position="699"/>
    </location>
</feature>
<comment type="caution">
    <text evidence="21">The sequence shown here is derived from an EMBL/GenBank/DDBJ whole genome shotgun (WGS) entry which is preliminary data.</text>
</comment>
<keyword evidence="11" id="KW-0325">Glycoprotein</keyword>
<evidence type="ECO:0000256" key="14">
    <source>
        <dbReference type="PROSITE-ProRule" id="PRU00460"/>
    </source>
</evidence>
<evidence type="ECO:0000256" key="3">
    <source>
        <dbReference type="ARBA" id="ARBA00022525"/>
    </source>
</evidence>
<dbReference type="GO" id="GO:0007155">
    <property type="term" value="P:cell adhesion"/>
    <property type="evidence" value="ECO:0007669"/>
    <property type="project" value="UniProtKB-KW"/>
</dbReference>
<dbReference type="Pfam" id="PF24973">
    <property type="entry name" value="EGF_LMN_ATRN"/>
    <property type="match status" value="2"/>
</dbReference>
<comment type="function">
    <text evidence="1">Binding to cells via a high affinity receptor, laminin is thought to mediate the attachment, migration and organization of cells into tissues during embryonic development by interacting with other extracellular matrix components.</text>
</comment>
<dbReference type="Pfam" id="PF00053">
    <property type="entry name" value="EGF_laminin"/>
    <property type="match status" value="9"/>
</dbReference>
<dbReference type="SMART" id="SM00281">
    <property type="entry name" value="LamB"/>
    <property type="match status" value="1"/>
</dbReference>
<dbReference type="SMART" id="SM00136">
    <property type="entry name" value="LamNT"/>
    <property type="match status" value="1"/>
</dbReference>
<feature type="coiled-coil region" evidence="15">
    <location>
        <begin position="1521"/>
        <end position="1555"/>
    </location>
</feature>
<feature type="chain" id="PRO_5021500896" description="Laminin subunit gamma-1" evidence="17">
    <location>
        <begin position="25"/>
        <end position="1572"/>
    </location>
</feature>
<dbReference type="CDD" id="cd00055">
    <property type="entry name" value="EGF_Lam"/>
    <property type="match status" value="10"/>
</dbReference>
<organism evidence="21 22">
    <name type="scientific">Takifugu bimaculatus</name>
    <dbReference type="NCBI Taxonomy" id="433685"/>
    <lineage>
        <taxon>Eukaryota</taxon>
        <taxon>Metazoa</taxon>
        <taxon>Chordata</taxon>
        <taxon>Craniata</taxon>
        <taxon>Vertebrata</taxon>
        <taxon>Euteleostomi</taxon>
        <taxon>Actinopterygii</taxon>
        <taxon>Neopterygii</taxon>
        <taxon>Teleostei</taxon>
        <taxon>Neoteleostei</taxon>
        <taxon>Acanthomorphata</taxon>
        <taxon>Eupercaria</taxon>
        <taxon>Tetraodontiformes</taxon>
        <taxon>Tetradontoidea</taxon>
        <taxon>Tetraodontidae</taxon>
        <taxon>Takifugu</taxon>
    </lineage>
</organism>
<keyword evidence="7" id="KW-0084">Basement membrane</keyword>
<feature type="signal peptide" evidence="17">
    <location>
        <begin position="1"/>
        <end position="24"/>
    </location>
</feature>
<dbReference type="Proteomes" id="UP000516260">
    <property type="component" value="Chromosome 15"/>
</dbReference>
<evidence type="ECO:0008006" key="23">
    <source>
        <dbReference type="Google" id="ProtNLM"/>
    </source>
</evidence>
<feature type="domain" description="Laminin EGF-like" evidence="18">
    <location>
        <begin position="931"/>
        <end position="978"/>
    </location>
</feature>
<evidence type="ECO:0000256" key="9">
    <source>
        <dbReference type="ARBA" id="ARBA00023054"/>
    </source>
</evidence>
<dbReference type="EMBL" id="SWLE01000007">
    <property type="protein sequence ID" value="TNM97680.1"/>
    <property type="molecule type" value="Genomic_DNA"/>
</dbReference>
<feature type="disulfide bond" evidence="14">
    <location>
        <begin position="407"/>
        <end position="416"/>
    </location>
</feature>
<protein>
    <recommendedName>
        <fullName evidence="23">Laminin subunit gamma-1</fullName>
    </recommendedName>
</protein>
<keyword evidence="10 14" id="KW-1015">Disulfide bond</keyword>
<dbReference type="FunFam" id="2.10.25.10:FF:000193">
    <property type="entry name" value="Laminin subunit gamma 1"/>
    <property type="match status" value="1"/>
</dbReference>
<keyword evidence="4" id="KW-0272">Extracellular matrix</keyword>
<dbReference type="Gene3D" id="2.10.25.10">
    <property type="entry name" value="Laminin"/>
    <property type="match status" value="9"/>
</dbReference>
<comment type="subcellular location">
    <subcellularLocation>
        <location evidence="2">Secreted</location>
        <location evidence="2">Extracellular space</location>
        <location evidence="2">Extracellular matrix</location>
        <location evidence="2">Basement membrane</location>
    </subcellularLocation>
</comment>
<feature type="region of interest" description="Disordered" evidence="16">
    <location>
        <begin position="1391"/>
        <end position="1418"/>
    </location>
</feature>
<dbReference type="InterPro" id="IPR050440">
    <property type="entry name" value="Laminin/Netrin_ECM"/>
</dbReference>
<dbReference type="PROSITE" id="PS50027">
    <property type="entry name" value="EGF_LAM_2"/>
    <property type="match status" value="7"/>
</dbReference>
<feature type="disulfide bond" evidence="14">
    <location>
        <begin position="387"/>
        <end position="399"/>
    </location>
</feature>
<evidence type="ECO:0000256" key="4">
    <source>
        <dbReference type="ARBA" id="ARBA00022530"/>
    </source>
</evidence>
<evidence type="ECO:0000256" key="1">
    <source>
        <dbReference type="ARBA" id="ARBA00002418"/>
    </source>
</evidence>
<comment type="caution">
    <text evidence="14">Lacks conserved residue(s) required for the propagation of feature annotation.</text>
</comment>
<dbReference type="FunFam" id="2.10.25.10:FF:000769">
    <property type="entry name" value="Laminin subunit gamma-1"/>
    <property type="match status" value="1"/>
</dbReference>
<dbReference type="GO" id="GO:0009888">
    <property type="term" value="P:tissue development"/>
    <property type="evidence" value="ECO:0007669"/>
    <property type="project" value="TreeGrafter"/>
</dbReference>
<evidence type="ECO:0000256" key="13">
    <source>
        <dbReference type="ARBA" id="ARBA00065619"/>
    </source>
</evidence>
<keyword evidence="8" id="KW-0130">Cell adhesion</keyword>
<dbReference type="PANTHER" id="PTHR10574">
    <property type="entry name" value="NETRIN/LAMININ-RELATED"/>
    <property type="match status" value="1"/>
</dbReference>
<reference evidence="21 22" key="1">
    <citation type="submission" date="2019-04" db="EMBL/GenBank/DDBJ databases">
        <title>The sequence and de novo assembly of Takifugu bimaculatus genome using PacBio and Hi-C technologies.</title>
        <authorList>
            <person name="Xu P."/>
            <person name="Liu B."/>
            <person name="Zhou Z."/>
        </authorList>
    </citation>
    <scope>NUCLEOTIDE SEQUENCE [LARGE SCALE GENOMIC DNA]</scope>
    <source>
        <strain evidence="21">TB-2018</strain>
        <tissue evidence="21">Muscle</tissue>
    </source>
</reference>
<dbReference type="Gene3D" id="2.60.120.260">
    <property type="entry name" value="Galactose-binding domain-like"/>
    <property type="match status" value="1"/>
</dbReference>
<gene>
    <name evidence="21" type="ORF">fugu_013926</name>
</gene>
<keyword evidence="9 15" id="KW-0175">Coiled coil</keyword>
<dbReference type="Pfam" id="PF00052">
    <property type="entry name" value="Laminin_B"/>
    <property type="match status" value="1"/>
</dbReference>
<feature type="domain" description="Laminin EGF-like" evidence="18">
    <location>
        <begin position="672"/>
        <end position="720"/>
    </location>
</feature>
<evidence type="ECO:0000256" key="7">
    <source>
        <dbReference type="ARBA" id="ARBA00022869"/>
    </source>
</evidence>
<sequence length="1572" mass="172724">MSTLIRAAVAWSWLLLLLLLGVRAAMDECTDDRGNPQRCMPEFVNAAFNVTVVATNTCGSPPEEYCVQTGATGVTKSCHICDARDPRNHHSAVYLTDYNNQQDTTWWQSQTMLAGIQYPNSINLTLHLGKAFDITYVRLKFHTSRPESFAIYKRSSQDGPWVPYQYYSGSCEKTYQKVNRGFIRTGEDEQQAACTDDFSDISPLTGGNVAFSTLEGRPSAYNFDNSPVLQDWVTATDIRVTLNRLNTFGDEVFNDPKVLKSYYYAVSDFAVGGRCKCNGHASECVRNAEGRLVCNCKHNTEGDDCGVCKAFYNQRPWRRATAESANECLPCDCNGKSSECYFDGELYRATGHGGHCRNCADNTDGPNCERCLDNYHGALDGSGCLPCGCSAVGSESLQCDNRGVCTCKPGVTGDKCDRCQPGFHSLTQAGCRPCACSPSGSTQECDVTTGQCRCKDNVEGFNCDRCKLGYFNLDHQNPLGCTACFCFQHSSVCESAEGFSVHTITSSFQRDKFLGNQMLSYGQNLSLSFRVDRRDTRLSAEDLVLEGAGMRVAVPLIAQGNAYPNENMQTYVFRLHDSTDYPWRPTISPADFQKLLHNLTAIKIRGTYSERSAGYLDDVSLVTARQGSGLPARWVEKCTCPQGYQGQHCERCTPGYRRSRPHLGAFSACEPCSCNGHSDTCGPDTGACDCQDNTAGLSCERCKDGFYGDASRGTPADCQPCPCPAGATCAVILRSREVVCTNCPAGTTGKRCELCDDGFFGDPLGRSGPGRTCRACKCSDNFDPNAVGNCDRETGECLKCIHNTDGFFCDRCKDGFYGNALASSPADKCKPCSCSPLGTVGGQSTCLQVTGQCPCHPNVAGRDCGACQPGFFNLRSGSGCARCNCDPIGSTNGQCDIITGQCECQPGVTGLRCERCERDFFGFSSSGCKPCDCDPEGSMLGQCKEDGRCECRPGFVGTRCDMCEENFFYNRSAPGCQQCPSCYSLVRDKVNQQRQKLHELQTLIDNLSSGQETISDKAFEDRLKEAEKAIMELLEEAQTSKDVDRALLEHLNTINNTLTTQWNRLQNIRNTVDNTSDQAGRAQTRVQDAKSLIERAQRELDKARDAVSKVDIKPPSSVGDPNNMTLLAEEARALADRHKMEAEQIEKIAKDANDTSTKAYHLLLKTLDGESKTSQEIDELNRKYNEAKDVAKNLEKTGQQSSGRGRGSRRQSAEDLCQSDQPASLQHRRSGGAFTQVTTNWQVWFQAEANKIKKEAADLDKLIDKTEKEYNVLRDDLKTKEQEVRKLLEKGKSEQQTADQLLARADAAKALAEEAAKKGQSTFREAESILEDLRDFDKRVNDNKTAAEEAMKKIPFINATIMAANQKTRQAEAALGNAAADAREAKTKAEEAERIASNVQKASTKTKEEAEKAFEDTSALDSEVDDMMDQLGSAEQELAKKAAEADRDMMMASMASDNAKEAEDNARKAKGAVKMVLNTITALLDQLGNIDRVDLSKLNEIDESLKNAKGKMSDSDLDRKLAELNDMARTQEDMINDYDRQIREIHADIANLNDIKNTLPEGCFNTPSLERP</sequence>
<keyword evidence="6" id="KW-0677">Repeat</keyword>
<dbReference type="FunFam" id="2.10.25.10:FF:000174">
    <property type="entry name" value="Laminin subunit gamma-1"/>
    <property type="match status" value="1"/>
</dbReference>
<keyword evidence="22" id="KW-1185">Reference proteome</keyword>
<dbReference type="GO" id="GO:0005604">
    <property type="term" value="C:basement membrane"/>
    <property type="evidence" value="ECO:0007669"/>
    <property type="project" value="UniProtKB-SubCell"/>
</dbReference>
<dbReference type="GO" id="GO:0009887">
    <property type="term" value="P:animal organ morphogenesis"/>
    <property type="evidence" value="ECO:0007669"/>
    <property type="project" value="TreeGrafter"/>
</dbReference>
<feature type="disulfide bond" evidence="14">
    <location>
        <begin position="883"/>
        <end position="895"/>
    </location>
</feature>
<dbReference type="InterPro" id="IPR008211">
    <property type="entry name" value="Laminin_N"/>
</dbReference>
<feature type="disulfide bond" evidence="14">
    <location>
        <begin position="885"/>
        <end position="902"/>
    </location>
</feature>
<dbReference type="InterPro" id="IPR002049">
    <property type="entry name" value="LE_dom"/>
</dbReference>
<feature type="coiled-coil region" evidence="15">
    <location>
        <begin position="1016"/>
        <end position="1043"/>
    </location>
</feature>
<dbReference type="InterPro" id="IPR000034">
    <property type="entry name" value="Laminin_IV"/>
</dbReference>
<evidence type="ECO:0000256" key="15">
    <source>
        <dbReference type="SAM" id="Coils"/>
    </source>
</evidence>
<name>A0A4Z2C1X2_9TELE</name>
<dbReference type="FunFam" id="2.60.120.260:FF:000018">
    <property type="entry name" value="Laminin subunit gamma 1"/>
    <property type="match status" value="1"/>
</dbReference>
<dbReference type="FunFam" id="2.10.25.10:FF:000163">
    <property type="entry name" value="laminin subunit gamma-1"/>
    <property type="match status" value="1"/>
</dbReference>
<dbReference type="PROSITE" id="PS51115">
    <property type="entry name" value="LAMININ_IVA"/>
    <property type="match status" value="1"/>
</dbReference>
<dbReference type="SMART" id="SM00180">
    <property type="entry name" value="EGF_Lam"/>
    <property type="match status" value="11"/>
</dbReference>
<dbReference type="InterPro" id="IPR000742">
    <property type="entry name" value="EGF"/>
</dbReference>
<feature type="coiled-coil region" evidence="15">
    <location>
        <begin position="1249"/>
        <end position="1318"/>
    </location>
</feature>
<dbReference type="FunFam" id="2.10.25.10:FF:000105">
    <property type="entry name" value="laminin subunit gamma-1"/>
    <property type="match status" value="1"/>
</dbReference>
<feature type="region of interest" description="Disordered" evidence="16">
    <location>
        <begin position="1190"/>
        <end position="1231"/>
    </location>
</feature>
<keyword evidence="5 17" id="KW-0732">Signal</keyword>
<accession>A0A4Z2C1X2</accession>
<evidence type="ECO:0000259" key="20">
    <source>
        <dbReference type="PROSITE" id="PS51117"/>
    </source>
</evidence>
<dbReference type="FunFam" id="2.10.25.10:FF:000166">
    <property type="entry name" value="laminin subunit gamma-1"/>
    <property type="match status" value="1"/>
</dbReference>
<feature type="domain" description="Laminin EGF-like" evidence="18">
    <location>
        <begin position="776"/>
        <end position="831"/>
    </location>
</feature>
<feature type="domain" description="Laminin EGF-like" evidence="18">
    <location>
        <begin position="434"/>
        <end position="483"/>
    </location>
</feature>
<dbReference type="PROSITE" id="PS51117">
    <property type="entry name" value="LAMININ_NTER"/>
    <property type="match status" value="1"/>
</dbReference>
<evidence type="ECO:0000256" key="17">
    <source>
        <dbReference type="SAM" id="SignalP"/>
    </source>
</evidence>
<dbReference type="FunFam" id="2.10.25.10:FF:000067">
    <property type="entry name" value="Laminin subunit gamma 1"/>
    <property type="match status" value="2"/>
</dbReference>
<evidence type="ECO:0000313" key="22">
    <source>
        <dbReference type="Proteomes" id="UP000516260"/>
    </source>
</evidence>
<evidence type="ECO:0000313" key="21">
    <source>
        <dbReference type="EMBL" id="TNM97680.1"/>
    </source>
</evidence>
<feature type="compositionally biased region" description="Basic and acidic residues" evidence="16">
    <location>
        <begin position="1405"/>
        <end position="1415"/>
    </location>
</feature>
<keyword evidence="3" id="KW-0964">Secreted</keyword>
<dbReference type="SUPFAM" id="SSF57196">
    <property type="entry name" value="EGF/Laminin"/>
    <property type="match status" value="10"/>
</dbReference>
<evidence type="ECO:0000256" key="8">
    <source>
        <dbReference type="ARBA" id="ARBA00022889"/>
    </source>
</evidence>
<evidence type="ECO:0000256" key="16">
    <source>
        <dbReference type="SAM" id="MobiDB-lite"/>
    </source>
</evidence>
<feature type="disulfide bond" evidence="14">
    <location>
        <begin position="951"/>
        <end position="960"/>
    </location>
</feature>
<feature type="domain" description="Laminin EGF-like" evidence="18">
    <location>
        <begin position="883"/>
        <end position="930"/>
    </location>
</feature>
<proteinExistence type="predicted"/>
<evidence type="ECO:0000259" key="19">
    <source>
        <dbReference type="PROSITE" id="PS51115"/>
    </source>
</evidence>
<feature type="domain" description="Laminin EGF-like" evidence="18">
    <location>
        <begin position="387"/>
        <end position="433"/>
    </location>
</feature>
<feature type="disulfide bond" evidence="14">
    <location>
        <begin position="454"/>
        <end position="463"/>
    </location>
</feature>
<dbReference type="PRINTS" id="PR00011">
    <property type="entry name" value="EGFLAMININ"/>
</dbReference>
<evidence type="ECO:0000256" key="5">
    <source>
        <dbReference type="ARBA" id="ARBA00022729"/>
    </source>
</evidence>
<dbReference type="Pfam" id="PF00055">
    <property type="entry name" value="Laminin_N"/>
    <property type="match status" value="1"/>
</dbReference>
<feature type="domain" description="Laminin IV type A" evidence="19">
    <location>
        <begin position="456"/>
        <end position="637"/>
    </location>
</feature>
<evidence type="ECO:0000256" key="11">
    <source>
        <dbReference type="ARBA" id="ARBA00023180"/>
    </source>
</evidence>
<evidence type="ECO:0000256" key="2">
    <source>
        <dbReference type="ARBA" id="ARBA00004302"/>
    </source>
</evidence>
<evidence type="ECO:0000259" key="18">
    <source>
        <dbReference type="PROSITE" id="PS50027"/>
    </source>
</evidence>
<evidence type="ECO:0000256" key="6">
    <source>
        <dbReference type="ARBA" id="ARBA00022737"/>
    </source>
</evidence>
<feature type="disulfide bond" evidence="14">
    <location>
        <begin position="904"/>
        <end position="913"/>
    </location>
</feature>
<comment type="subunit">
    <text evidence="13">Laminin is a complex glycoprotein, consisting of three different polypeptide chains (alpha, beta, gamma), which are bound to each other by disulfide bonds into a cross-shaped molecule comprising one long and three short arms with globules at each end.</text>
</comment>
<dbReference type="PANTHER" id="PTHR10574:SF270">
    <property type="entry name" value="LAMININ SUBUNIT GAMMA-1"/>
    <property type="match status" value="1"/>
</dbReference>
<feature type="disulfide bond" evidence="14">
    <location>
        <begin position="800"/>
        <end position="809"/>
    </location>
</feature>
<dbReference type="InterPro" id="IPR056863">
    <property type="entry name" value="LMN_ATRN_NET-like_EGF"/>
</dbReference>
<feature type="disulfide bond" evidence="14">
    <location>
        <begin position="931"/>
        <end position="943"/>
    </location>
</feature>
<dbReference type="SMART" id="SM00181">
    <property type="entry name" value="EGF"/>
    <property type="match status" value="5"/>
</dbReference>
<evidence type="ECO:0000256" key="12">
    <source>
        <dbReference type="ARBA" id="ARBA00023292"/>
    </source>
</evidence>
<dbReference type="PROSITE" id="PS01248">
    <property type="entry name" value="EGF_LAM_1"/>
    <property type="match status" value="4"/>
</dbReference>
<feature type="disulfide bond" evidence="14">
    <location>
        <begin position="855"/>
        <end position="864"/>
    </location>
</feature>
<keyword evidence="12 14" id="KW-0424">Laminin EGF-like domain</keyword>
<feature type="domain" description="Laminin N-terminal" evidence="20">
    <location>
        <begin position="35"/>
        <end position="274"/>
    </location>
</feature>
<feature type="domain" description="Laminin EGF-like" evidence="18">
    <location>
        <begin position="832"/>
        <end position="882"/>
    </location>
</feature>